<proteinExistence type="predicted"/>
<gene>
    <name evidence="3" type="ORF">PFISCL1PPCAC_25958</name>
</gene>
<dbReference type="PANTHER" id="PTHR11668:SF491">
    <property type="entry name" value="SERINE_THREONINE-PROTEIN PHOSPHATASE"/>
    <property type="match status" value="1"/>
</dbReference>
<name>A0AAV5WRL3_9BILA</name>
<dbReference type="GO" id="GO:0004722">
    <property type="term" value="F:protein serine/threonine phosphatase activity"/>
    <property type="evidence" value="ECO:0007669"/>
    <property type="project" value="TreeGrafter"/>
</dbReference>
<protein>
    <recommendedName>
        <fullName evidence="2">Calcineurin-like phosphoesterase domain-containing protein</fullName>
    </recommendedName>
</protein>
<evidence type="ECO:0000313" key="3">
    <source>
        <dbReference type="EMBL" id="GMT34661.1"/>
    </source>
</evidence>
<feature type="region of interest" description="Disordered" evidence="1">
    <location>
        <begin position="1"/>
        <end position="35"/>
    </location>
</feature>
<dbReference type="GO" id="GO:0005737">
    <property type="term" value="C:cytoplasm"/>
    <property type="evidence" value="ECO:0007669"/>
    <property type="project" value="TreeGrafter"/>
</dbReference>
<organism evidence="3 4">
    <name type="scientific">Pristionchus fissidentatus</name>
    <dbReference type="NCBI Taxonomy" id="1538716"/>
    <lineage>
        <taxon>Eukaryota</taxon>
        <taxon>Metazoa</taxon>
        <taxon>Ecdysozoa</taxon>
        <taxon>Nematoda</taxon>
        <taxon>Chromadorea</taxon>
        <taxon>Rhabditida</taxon>
        <taxon>Rhabditina</taxon>
        <taxon>Diplogasteromorpha</taxon>
        <taxon>Diplogasteroidea</taxon>
        <taxon>Neodiplogasteridae</taxon>
        <taxon>Pristionchus</taxon>
    </lineage>
</organism>
<dbReference type="PANTHER" id="PTHR11668">
    <property type="entry name" value="SERINE/THREONINE PROTEIN PHOSPHATASE"/>
    <property type="match status" value="1"/>
</dbReference>
<evidence type="ECO:0000259" key="2">
    <source>
        <dbReference type="Pfam" id="PF00149"/>
    </source>
</evidence>
<sequence>KEELKHAMADHSEVNHGRKAIAPNPPEPDPPKSNEDKFFNALLQDLVEPPPRIMTCPATEQEQAKYRALLAQIFAEETVIGLRVDFDPDDVLEVIYKTMKILKNEPMLIEDIPGGITVVTDIHGQLFDLHRIFESNSVDGKPGYECGNYLFLGDYVDRGDTILEVVMALFILKILYPDRVATVET</sequence>
<feature type="domain" description="Calcineurin-like phosphoesterase" evidence="2">
    <location>
        <begin position="116"/>
        <end position="175"/>
    </location>
</feature>
<dbReference type="AlphaFoldDB" id="A0AAV5WRL3"/>
<dbReference type="GO" id="GO:0005634">
    <property type="term" value="C:nucleus"/>
    <property type="evidence" value="ECO:0007669"/>
    <property type="project" value="TreeGrafter"/>
</dbReference>
<feature type="non-terminal residue" evidence="3">
    <location>
        <position position="1"/>
    </location>
</feature>
<dbReference type="Proteomes" id="UP001432322">
    <property type="component" value="Unassembled WGS sequence"/>
</dbReference>
<keyword evidence="4" id="KW-1185">Reference proteome</keyword>
<dbReference type="InterPro" id="IPR029052">
    <property type="entry name" value="Metallo-depent_PP-like"/>
</dbReference>
<evidence type="ECO:0000313" key="4">
    <source>
        <dbReference type="Proteomes" id="UP001432322"/>
    </source>
</evidence>
<evidence type="ECO:0000256" key="1">
    <source>
        <dbReference type="SAM" id="MobiDB-lite"/>
    </source>
</evidence>
<reference evidence="3" key="1">
    <citation type="submission" date="2023-10" db="EMBL/GenBank/DDBJ databases">
        <title>Genome assembly of Pristionchus species.</title>
        <authorList>
            <person name="Yoshida K."/>
            <person name="Sommer R.J."/>
        </authorList>
    </citation>
    <scope>NUCLEOTIDE SEQUENCE</scope>
    <source>
        <strain evidence="3">RS5133</strain>
    </source>
</reference>
<comment type="caution">
    <text evidence="3">The sequence shown here is derived from an EMBL/GenBank/DDBJ whole genome shotgun (WGS) entry which is preliminary data.</text>
</comment>
<dbReference type="SUPFAM" id="SSF56300">
    <property type="entry name" value="Metallo-dependent phosphatases"/>
    <property type="match status" value="1"/>
</dbReference>
<feature type="compositionally biased region" description="Basic and acidic residues" evidence="1">
    <location>
        <begin position="1"/>
        <end position="16"/>
    </location>
</feature>
<dbReference type="PRINTS" id="PR00114">
    <property type="entry name" value="STPHPHTASE"/>
</dbReference>
<dbReference type="InterPro" id="IPR006186">
    <property type="entry name" value="Ser/Thr-sp_prot-phosphatase"/>
</dbReference>
<dbReference type="InterPro" id="IPR004843">
    <property type="entry name" value="Calcineurin-like_PHP"/>
</dbReference>
<dbReference type="InterPro" id="IPR050341">
    <property type="entry name" value="PP1_catalytic_subunit"/>
</dbReference>
<dbReference type="Pfam" id="PF00149">
    <property type="entry name" value="Metallophos"/>
    <property type="match status" value="1"/>
</dbReference>
<dbReference type="EMBL" id="BTSY01000006">
    <property type="protein sequence ID" value="GMT34661.1"/>
    <property type="molecule type" value="Genomic_DNA"/>
</dbReference>
<dbReference type="Gene3D" id="3.60.21.10">
    <property type="match status" value="1"/>
</dbReference>
<accession>A0AAV5WRL3</accession>